<dbReference type="EMBL" id="LGRX02026352">
    <property type="protein sequence ID" value="KAK3250996.1"/>
    <property type="molecule type" value="Genomic_DNA"/>
</dbReference>
<evidence type="ECO:0000313" key="3">
    <source>
        <dbReference type="EMBL" id="KAK3250996.1"/>
    </source>
</evidence>
<reference evidence="3 4" key="1">
    <citation type="journal article" date="2015" name="Genome Biol. Evol.">
        <title>Comparative Genomics of a Bacterivorous Green Alga Reveals Evolutionary Causalities and Consequences of Phago-Mixotrophic Mode of Nutrition.</title>
        <authorList>
            <person name="Burns J.A."/>
            <person name="Paasch A."/>
            <person name="Narechania A."/>
            <person name="Kim E."/>
        </authorList>
    </citation>
    <scope>NUCLEOTIDE SEQUENCE [LARGE SCALE GENOMIC DNA]</scope>
    <source>
        <strain evidence="3 4">PLY_AMNH</strain>
    </source>
</reference>
<protein>
    <recommendedName>
        <fullName evidence="2">Cyclic nucleotide-binding domain-containing protein</fullName>
    </recommendedName>
</protein>
<feature type="compositionally biased region" description="Acidic residues" evidence="1">
    <location>
        <begin position="739"/>
        <end position="750"/>
    </location>
</feature>
<evidence type="ECO:0000313" key="4">
    <source>
        <dbReference type="Proteomes" id="UP001190700"/>
    </source>
</evidence>
<feature type="compositionally biased region" description="Basic and acidic residues" evidence="1">
    <location>
        <begin position="688"/>
        <end position="705"/>
    </location>
</feature>
<dbReference type="Pfam" id="PF00027">
    <property type="entry name" value="cNMP_binding"/>
    <property type="match status" value="1"/>
</dbReference>
<dbReference type="InterPro" id="IPR000595">
    <property type="entry name" value="cNMP-bd_dom"/>
</dbReference>
<dbReference type="PANTHER" id="PTHR23011">
    <property type="entry name" value="CYCLIC NUCLEOTIDE-BINDING DOMAIN CONTAINING PROTEIN"/>
    <property type="match status" value="1"/>
</dbReference>
<dbReference type="InterPro" id="IPR014710">
    <property type="entry name" value="RmlC-like_jellyroll"/>
</dbReference>
<dbReference type="SMART" id="SM00100">
    <property type="entry name" value="cNMP"/>
    <property type="match status" value="1"/>
</dbReference>
<gene>
    <name evidence="3" type="ORF">CYMTET_39662</name>
</gene>
<dbReference type="AlphaFoldDB" id="A0AAE0C9M5"/>
<feature type="compositionally biased region" description="Pro residues" evidence="1">
    <location>
        <begin position="622"/>
        <end position="631"/>
    </location>
</feature>
<feature type="domain" description="Cyclic nucleotide-binding" evidence="2">
    <location>
        <begin position="111"/>
        <end position="230"/>
    </location>
</feature>
<feature type="compositionally biased region" description="Acidic residues" evidence="1">
    <location>
        <begin position="760"/>
        <end position="774"/>
    </location>
</feature>
<evidence type="ECO:0000256" key="1">
    <source>
        <dbReference type="SAM" id="MobiDB-lite"/>
    </source>
</evidence>
<sequence length="922" mass="101849">MAESPTKSPTKSPRRSGIDVLATPKKKHLFKSVAKAFTGAFGNARKNAVNVTGNQKYDRNQAFERKLRVCQVTKQWMLINRLKYEMAKDAKNRMEQDVLELCALTHTLCKFFREQPLDVKFELLQNAKLEFHRAETYICRQDEMGDRFHVIATGKVSVLMRTDGIVEQIATLGRGASFGDMALFSDQPRSASCYTSVGADLITVDKDTFLRVFQKKAAVLNAESVNFLKKNVQAFTKIELGPIKALTKFLSEVFFPKDHLFNLDTGEKLFFIKAGTCVLLRPCSPEEEGEGPPTIVRSDGTSFIAPTPVTLHSTGFIQLALLTRGSFFGESCCFEELQECWVAQATTNVVLYQISSSKFFENAHSSILMALRDEASFRTLYFAGRRGLRTSVEMEEIAYEEAMYDTPRSRSPSPPRKYFTSTQFHPKSKSEMKNKGSQSNVASRDAHLAASQRKMAAVVNDSIRRLREGQMPHKKEKKGTQEHNLDKTLFSKLLGEGSMESVCSSKADDEFLLLDHLQSLDSQFRTPCTPSLKQDELASEAAHCDTQEDPEMTATYVTRASSPQLKLLQQVSKCTSKGTLSLRGFPSSHPISYSSPHSPQGPQSPTSRSPGVPFSPTHSGSPPSPPSPKTPLQPEFSSPIYPSHASIPISPSERIRQIRRNTIDFQPSALGLSRLSRDASGRSWPAFHTKEPQPHRMADLAREAQGKWLRTDSPMPWPDSGYSSDPNSAAGPRESPDAGNDDAETEEETDVSSTDYMSSDGEDDVSEDGMEENPNDGSHIAVGLHGRGATSPGHVDASQSGGSEGVSGHCEKQRHRLVQQPLTIFPSSLPGAPGHPGMLENSPECRANMRRHLQNLVQATQSPSGPSNHKQQVENTGQFAPLDLYRSTNLTVKTDNCGLETDIANLDDEDATDRAQFDDIWG</sequence>
<name>A0AAE0C9M5_9CHLO</name>
<feature type="region of interest" description="Disordered" evidence="1">
    <location>
        <begin position="403"/>
        <end position="444"/>
    </location>
</feature>
<feature type="region of interest" description="Disordered" evidence="1">
    <location>
        <begin position="683"/>
        <end position="812"/>
    </location>
</feature>
<organism evidence="3 4">
    <name type="scientific">Cymbomonas tetramitiformis</name>
    <dbReference type="NCBI Taxonomy" id="36881"/>
    <lineage>
        <taxon>Eukaryota</taxon>
        <taxon>Viridiplantae</taxon>
        <taxon>Chlorophyta</taxon>
        <taxon>Pyramimonadophyceae</taxon>
        <taxon>Pyramimonadales</taxon>
        <taxon>Pyramimonadaceae</taxon>
        <taxon>Cymbomonas</taxon>
    </lineage>
</organism>
<dbReference type="InterPro" id="IPR018490">
    <property type="entry name" value="cNMP-bd_dom_sf"/>
</dbReference>
<dbReference type="Proteomes" id="UP001190700">
    <property type="component" value="Unassembled WGS sequence"/>
</dbReference>
<dbReference type="PANTHER" id="PTHR23011:SF28">
    <property type="entry name" value="CYCLIC NUCLEOTIDE-BINDING DOMAIN CONTAINING PROTEIN"/>
    <property type="match status" value="1"/>
</dbReference>
<evidence type="ECO:0000259" key="2">
    <source>
        <dbReference type="PROSITE" id="PS50042"/>
    </source>
</evidence>
<proteinExistence type="predicted"/>
<dbReference type="CDD" id="cd00038">
    <property type="entry name" value="CAP_ED"/>
    <property type="match status" value="1"/>
</dbReference>
<keyword evidence="4" id="KW-1185">Reference proteome</keyword>
<accession>A0AAE0C9M5</accession>
<dbReference type="PROSITE" id="PS50042">
    <property type="entry name" value="CNMP_BINDING_3"/>
    <property type="match status" value="1"/>
</dbReference>
<dbReference type="Gene3D" id="2.60.120.10">
    <property type="entry name" value="Jelly Rolls"/>
    <property type="match status" value="2"/>
</dbReference>
<feature type="region of interest" description="Disordered" evidence="1">
    <location>
        <begin position="585"/>
        <end position="654"/>
    </location>
</feature>
<comment type="caution">
    <text evidence="3">The sequence shown here is derived from an EMBL/GenBank/DDBJ whole genome shotgun (WGS) entry which is preliminary data.</text>
</comment>
<feature type="compositionally biased region" description="Low complexity" evidence="1">
    <location>
        <begin position="586"/>
        <end position="607"/>
    </location>
</feature>
<dbReference type="SUPFAM" id="SSF51206">
    <property type="entry name" value="cAMP-binding domain-like"/>
    <property type="match status" value="2"/>
</dbReference>